<evidence type="ECO:0000313" key="4">
    <source>
        <dbReference type="Proteomes" id="UP000240883"/>
    </source>
</evidence>
<name>A0A2T2NU14_CORCC</name>
<dbReference type="Proteomes" id="UP000240883">
    <property type="component" value="Unassembled WGS sequence"/>
</dbReference>
<dbReference type="STRING" id="1448308.A0A2T2NU14"/>
<organism evidence="3 4">
    <name type="scientific">Corynespora cassiicola Philippines</name>
    <dbReference type="NCBI Taxonomy" id="1448308"/>
    <lineage>
        <taxon>Eukaryota</taxon>
        <taxon>Fungi</taxon>
        <taxon>Dikarya</taxon>
        <taxon>Ascomycota</taxon>
        <taxon>Pezizomycotina</taxon>
        <taxon>Dothideomycetes</taxon>
        <taxon>Pleosporomycetidae</taxon>
        <taxon>Pleosporales</taxon>
        <taxon>Corynesporascaceae</taxon>
        <taxon>Corynespora</taxon>
    </lineage>
</organism>
<feature type="compositionally biased region" description="Basic and acidic residues" evidence="1">
    <location>
        <begin position="292"/>
        <end position="315"/>
    </location>
</feature>
<sequence length="347" mass="36621">MGGRGGPSAFVIAQLVLALGRRCLSPRQRAVGGGGRRWAYGVGAVGASRLLLREPFSCRLNALSHTLFSFDRASLRAVALVPLQPERPQSKGARPPPPPPGRGPRRKGPPVPPPTPPSARPRDCPPSPRASPDTTTESAAAAAAQASSTTTRAAASAASTASTAKPPTASSSSTARRRRQTLTSRFPLLRKANRDRDPNRPGAHARSTSVSSTALSSHHHAPPFLANGAPRTSSSSSLPRGRIDDLLPLPLHDATLAAHDAHDLPDDASLRSTASRLLRPTPSSASVYTAASDRDRSEEPDSPTHGHAAVDDKKMHQTSSRLLRMTDDERPFTRVSAFPLTLHGLLP</sequence>
<feature type="region of interest" description="Disordered" evidence="1">
    <location>
        <begin position="274"/>
        <end position="327"/>
    </location>
</feature>
<dbReference type="AlphaFoldDB" id="A0A2T2NU14"/>
<evidence type="ECO:0000256" key="2">
    <source>
        <dbReference type="SAM" id="SignalP"/>
    </source>
</evidence>
<dbReference type="OrthoDB" id="3946625at2759"/>
<evidence type="ECO:0000313" key="3">
    <source>
        <dbReference type="EMBL" id="PSN68890.1"/>
    </source>
</evidence>
<keyword evidence="2" id="KW-0732">Signal</keyword>
<protein>
    <submittedName>
        <fullName evidence="3">Uncharacterized protein</fullName>
    </submittedName>
</protein>
<feature type="compositionally biased region" description="Pro residues" evidence="1">
    <location>
        <begin position="109"/>
        <end position="129"/>
    </location>
</feature>
<feature type="compositionally biased region" description="Polar residues" evidence="1">
    <location>
        <begin position="274"/>
        <end position="289"/>
    </location>
</feature>
<accession>A0A2T2NU14</accession>
<evidence type="ECO:0000256" key="1">
    <source>
        <dbReference type="SAM" id="MobiDB-lite"/>
    </source>
</evidence>
<feature type="region of interest" description="Disordered" evidence="1">
    <location>
        <begin position="83"/>
        <end position="241"/>
    </location>
</feature>
<feature type="signal peptide" evidence="2">
    <location>
        <begin position="1"/>
        <end position="18"/>
    </location>
</feature>
<dbReference type="EMBL" id="KZ678133">
    <property type="protein sequence ID" value="PSN68890.1"/>
    <property type="molecule type" value="Genomic_DNA"/>
</dbReference>
<feature type="chain" id="PRO_5015526184" evidence="2">
    <location>
        <begin position="19"/>
        <end position="347"/>
    </location>
</feature>
<feature type="compositionally biased region" description="Low complexity" evidence="1">
    <location>
        <begin position="207"/>
        <end position="216"/>
    </location>
</feature>
<proteinExistence type="predicted"/>
<reference evidence="3 4" key="1">
    <citation type="journal article" date="2018" name="Front. Microbiol.">
        <title>Genome-Wide Analysis of Corynespora cassiicola Leaf Fall Disease Putative Effectors.</title>
        <authorList>
            <person name="Lopez D."/>
            <person name="Ribeiro S."/>
            <person name="Label P."/>
            <person name="Fumanal B."/>
            <person name="Venisse J.S."/>
            <person name="Kohler A."/>
            <person name="de Oliveira R.R."/>
            <person name="Labutti K."/>
            <person name="Lipzen A."/>
            <person name="Lail K."/>
            <person name="Bauer D."/>
            <person name="Ohm R.A."/>
            <person name="Barry K.W."/>
            <person name="Spatafora J."/>
            <person name="Grigoriev I.V."/>
            <person name="Martin F.M."/>
            <person name="Pujade-Renaud V."/>
        </authorList>
    </citation>
    <scope>NUCLEOTIDE SEQUENCE [LARGE SCALE GENOMIC DNA]</scope>
    <source>
        <strain evidence="3 4">Philippines</strain>
    </source>
</reference>
<keyword evidence="4" id="KW-1185">Reference proteome</keyword>
<gene>
    <name evidence="3" type="ORF">BS50DRAFT_586279</name>
</gene>
<feature type="compositionally biased region" description="Low complexity" evidence="1">
    <location>
        <begin position="130"/>
        <end position="174"/>
    </location>
</feature>